<protein>
    <submittedName>
        <fullName evidence="2">Uncharacterized protein</fullName>
    </submittedName>
</protein>
<keyword evidence="1" id="KW-0732">Signal</keyword>
<keyword evidence="3" id="KW-1185">Reference proteome</keyword>
<feature type="chain" id="PRO_5047404081" evidence="1">
    <location>
        <begin position="18"/>
        <end position="235"/>
    </location>
</feature>
<gene>
    <name evidence="2" type="ORF">SUNI508_02994</name>
</gene>
<evidence type="ECO:0000313" key="3">
    <source>
        <dbReference type="Proteomes" id="UP001408356"/>
    </source>
</evidence>
<dbReference type="EMBL" id="JARVKF010000013">
    <property type="protein sequence ID" value="KAK9425633.1"/>
    <property type="molecule type" value="Genomic_DNA"/>
</dbReference>
<evidence type="ECO:0000256" key="1">
    <source>
        <dbReference type="SAM" id="SignalP"/>
    </source>
</evidence>
<sequence>MRSAQVVLVLAPLLALAQDDVATVTPASTATATATYTDLGYTSDLGGEESTIGASDYLSAIYGTATPAGATGAAATSLASALDSYESQLYTDAGYLSAANDVYYAIASQTDADAIFSTLDAGGVLNGEYTTASWYVNGVPESAKREMSSIISGFHSVQTSVLGAVATATASTGGSSATGASAGSTITSAASNTASATGSAASASASTAGAAGPKITNNAVAGLAAVVAVGAAVLY</sequence>
<proteinExistence type="predicted"/>
<reference evidence="2 3" key="1">
    <citation type="journal article" date="2024" name="J. Plant Pathol.">
        <title>Sequence and assembly of the genome of Seiridium unicorne, isolate CBS 538.82, causal agent of cypress canker disease.</title>
        <authorList>
            <person name="Scali E."/>
            <person name="Rocca G.D."/>
            <person name="Danti R."/>
            <person name="Garbelotto M."/>
            <person name="Barberini S."/>
            <person name="Baroncelli R."/>
            <person name="Emiliani G."/>
        </authorList>
    </citation>
    <scope>NUCLEOTIDE SEQUENCE [LARGE SCALE GENOMIC DNA]</scope>
    <source>
        <strain evidence="2 3">BM-138-508</strain>
    </source>
</reference>
<accession>A0ABR2VFE2</accession>
<comment type="caution">
    <text evidence="2">The sequence shown here is derived from an EMBL/GenBank/DDBJ whole genome shotgun (WGS) entry which is preliminary data.</text>
</comment>
<feature type="signal peptide" evidence="1">
    <location>
        <begin position="1"/>
        <end position="17"/>
    </location>
</feature>
<evidence type="ECO:0000313" key="2">
    <source>
        <dbReference type="EMBL" id="KAK9425633.1"/>
    </source>
</evidence>
<organism evidence="2 3">
    <name type="scientific">Seiridium unicorne</name>
    <dbReference type="NCBI Taxonomy" id="138068"/>
    <lineage>
        <taxon>Eukaryota</taxon>
        <taxon>Fungi</taxon>
        <taxon>Dikarya</taxon>
        <taxon>Ascomycota</taxon>
        <taxon>Pezizomycotina</taxon>
        <taxon>Sordariomycetes</taxon>
        <taxon>Xylariomycetidae</taxon>
        <taxon>Amphisphaeriales</taxon>
        <taxon>Sporocadaceae</taxon>
        <taxon>Seiridium</taxon>
    </lineage>
</organism>
<dbReference type="Proteomes" id="UP001408356">
    <property type="component" value="Unassembled WGS sequence"/>
</dbReference>
<name>A0ABR2VFE2_9PEZI</name>